<dbReference type="Proteomes" id="UP000596742">
    <property type="component" value="Unassembled WGS sequence"/>
</dbReference>
<dbReference type="OrthoDB" id="10055314at2759"/>
<comment type="caution">
    <text evidence="1">The sequence shown here is derived from an EMBL/GenBank/DDBJ whole genome shotgun (WGS) entry which is preliminary data.</text>
</comment>
<name>A0A8B6BR22_MYTGA</name>
<keyword evidence="2" id="KW-1185">Reference proteome</keyword>
<protein>
    <submittedName>
        <fullName evidence="1">Uncharacterized protein</fullName>
    </submittedName>
</protein>
<reference evidence="1" key="1">
    <citation type="submission" date="2018-11" db="EMBL/GenBank/DDBJ databases">
        <authorList>
            <person name="Alioto T."/>
            <person name="Alioto T."/>
        </authorList>
    </citation>
    <scope>NUCLEOTIDE SEQUENCE</scope>
</reference>
<sequence>MDDWKRIAEGFMEKWNFPHALGALDDIGGRGAASDAQLWNASDLKSAIEDGDLDLPDAEPLPHDTEDIPYFYIGKCTTLKMVRSGK</sequence>
<accession>A0A8B6BR22</accession>
<evidence type="ECO:0000313" key="1">
    <source>
        <dbReference type="EMBL" id="VDH93760.1"/>
    </source>
</evidence>
<evidence type="ECO:0000313" key="2">
    <source>
        <dbReference type="Proteomes" id="UP000596742"/>
    </source>
</evidence>
<dbReference type="AlphaFoldDB" id="A0A8B6BR22"/>
<organism evidence="1 2">
    <name type="scientific">Mytilus galloprovincialis</name>
    <name type="common">Mediterranean mussel</name>
    <dbReference type="NCBI Taxonomy" id="29158"/>
    <lineage>
        <taxon>Eukaryota</taxon>
        <taxon>Metazoa</taxon>
        <taxon>Spiralia</taxon>
        <taxon>Lophotrochozoa</taxon>
        <taxon>Mollusca</taxon>
        <taxon>Bivalvia</taxon>
        <taxon>Autobranchia</taxon>
        <taxon>Pteriomorphia</taxon>
        <taxon>Mytilida</taxon>
        <taxon>Mytiloidea</taxon>
        <taxon>Mytilidae</taxon>
        <taxon>Mytilinae</taxon>
        <taxon>Mytilus</taxon>
    </lineage>
</organism>
<dbReference type="EMBL" id="UYJE01000507">
    <property type="protein sequence ID" value="VDH93760.1"/>
    <property type="molecule type" value="Genomic_DNA"/>
</dbReference>
<proteinExistence type="predicted"/>
<gene>
    <name evidence="1" type="ORF">MGAL_10B077993</name>
</gene>